<protein>
    <submittedName>
        <fullName evidence="1">Uncharacterized protein</fullName>
    </submittedName>
</protein>
<evidence type="ECO:0000313" key="2">
    <source>
        <dbReference type="Proteomes" id="UP000792457"/>
    </source>
</evidence>
<evidence type="ECO:0000313" key="1">
    <source>
        <dbReference type="EMBL" id="KAG8235265.1"/>
    </source>
</evidence>
<accession>A0A8K0P468</accession>
<dbReference type="AlphaFoldDB" id="A0A8K0P468"/>
<gene>
    <name evidence="1" type="ORF">J437_LFUL014265</name>
</gene>
<name>A0A8K0P468_LADFU</name>
<keyword evidence="2" id="KW-1185">Reference proteome</keyword>
<sequence length="72" mass="8212">MPTYTGMGSNFKWKEGKQSALDTYSGMTTSYKFIIHPAQLQIKYLGGKNSWEKTERATKNFLFKSHIEGNGM</sequence>
<dbReference type="Proteomes" id="UP000792457">
    <property type="component" value="Unassembled WGS sequence"/>
</dbReference>
<organism evidence="1 2">
    <name type="scientific">Ladona fulva</name>
    <name type="common">Scarce chaser dragonfly</name>
    <name type="synonym">Libellula fulva</name>
    <dbReference type="NCBI Taxonomy" id="123851"/>
    <lineage>
        <taxon>Eukaryota</taxon>
        <taxon>Metazoa</taxon>
        <taxon>Ecdysozoa</taxon>
        <taxon>Arthropoda</taxon>
        <taxon>Hexapoda</taxon>
        <taxon>Insecta</taxon>
        <taxon>Pterygota</taxon>
        <taxon>Palaeoptera</taxon>
        <taxon>Odonata</taxon>
        <taxon>Epiprocta</taxon>
        <taxon>Anisoptera</taxon>
        <taxon>Libelluloidea</taxon>
        <taxon>Libellulidae</taxon>
        <taxon>Ladona</taxon>
    </lineage>
</organism>
<reference evidence="1" key="1">
    <citation type="submission" date="2013-04" db="EMBL/GenBank/DDBJ databases">
        <authorList>
            <person name="Qu J."/>
            <person name="Murali S.C."/>
            <person name="Bandaranaike D."/>
            <person name="Bellair M."/>
            <person name="Blankenburg K."/>
            <person name="Chao H."/>
            <person name="Dinh H."/>
            <person name="Doddapaneni H."/>
            <person name="Downs B."/>
            <person name="Dugan-Rocha S."/>
            <person name="Elkadiri S."/>
            <person name="Gnanaolivu R.D."/>
            <person name="Hernandez B."/>
            <person name="Javaid M."/>
            <person name="Jayaseelan J.C."/>
            <person name="Lee S."/>
            <person name="Li M."/>
            <person name="Ming W."/>
            <person name="Munidasa M."/>
            <person name="Muniz J."/>
            <person name="Nguyen L."/>
            <person name="Ongeri F."/>
            <person name="Osuji N."/>
            <person name="Pu L.-L."/>
            <person name="Puazo M."/>
            <person name="Qu C."/>
            <person name="Quiroz J."/>
            <person name="Raj R."/>
            <person name="Weissenberger G."/>
            <person name="Xin Y."/>
            <person name="Zou X."/>
            <person name="Han Y."/>
            <person name="Richards S."/>
            <person name="Worley K."/>
            <person name="Muzny D."/>
            <person name="Gibbs R."/>
        </authorList>
    </citation>
    <scope>NUCLEOTIDE SEQUENCE</scope>
    <source>
        <strain evidence="1">Sampled in the wild</strain>
    </source>
</reference>
<proteinExistence type="predicted"/>
<dbReference type="EMBL" id="KZ308894">
    <property type="protein sequence ID" value="KAG8235265.1"/>
    <property type="molecule type" value="Genomic_DNA"/>
</dbReference>
<reference evidence="1" key="2">
    <citation type="submission" date="2017-10" db="EMBL/GenBank/DDBJ databases">
        <title>Ladona fulva Genome sequencing and assembly.</title>
        <authorList>
            <person name="Murali S."/>
            <person name="Richards S."/>
            <person name="Bandaranaike D."/>
            <person name="Bellair M."/>
            <person name="Blankenburg K."/>
            <person name="Chao H."/>
            <person name="Dinh H."/>
            <person name="Doddapaneni H."/>
            <person name="Dugan-Rocha S."/>
            <person name="Elkadiri S."/>
            <person name="Gnanaolivu R."/>
            <person name="Hernandez B."/>
            <person name="Skinner E."/>
            <person name="Javaid M."/>
            <person name="Lee S."/>
            <person name="Li M."/>
            <person name="Ming W."/>
            <person name="Munidasa M."/>
            <person name="Muniz J."/>
            <person name="Nguyen L."/>
            <person name="Hughes D."/>
            <person name="Osuji N."/>
            <person name="Pu L.-L."/>
            <person name="Puazo M."/>
            <person name="Qu C."/>
            <person name="Quiroz J."/>
            <person name="Raj R."/>
            <person name="Weissenberger G."/>
            <person name="Xin Y."/>
            <person name="Zou X."/>
            <person name="Han Y."/>
            <person name="Worley K."/>
            <person name="Muzny D."/>
            <person name="Gibbs R."/>
        </authorList>
    </citation>
    <scope>NUCLEOTIDE SEQUENCE</scope>
    <source>
        <strain evidence="1">Sampled in the wild</strain>
    </source>
</reference>
<comment type="caution">
    <text evidence="1">The sequence shown here is derived from an EMBL/GenBank/DDBJ whole genome shotgun (WGS) entry which is preliminary data.</text>
</comment>